<evidence type="ECO:0008006" key="4">
    <source>
        <dbReference type="Google" id="ProtNLM"/>
    </source>
</evidence>
<gene>
    <name evidence="2" type="ORF">PGTG_21076</name>
</gene>
<proteinExistence type="predicted"/>
<dbReference type="InterPro" id="IPR021109">
    <property type="entry name" value="Peptidase_aspartic_dom_sf"/>
</dbReference>
<feature type="region of interest" description="Disordered" evidence="1">
    <location>
        <begin position="118"/>
        <end position="142"/>
    </location>
</feature>
<dbReference type="AlphaFoldDB" id="H6QQB6"/>
<name>H6QQB6_PUCGT</name>
<sequence>MEKGGVKTREQYGKYVLSFDWILKYLTRNKTVTNTPGAVKRTFIKAFPKEMREWAEIRKALLSGMDMVELMEEEGGGAVGLESMQSVEPVTVKEVGELADMLKELCLFMQKTVTTLPWKQPGGSSGTEASPAGAESAKKGPGFVPRGPPTCSYCGVVGQFKAPCEDLTTDIKTLGVRPVMRDYYLYGKKIEAAIPRHEVRRRRSAENPVGVKGKEAEVKYHIGIVERGRAWTPPAVAAEVRAVAAEERVCFGERYDRMELDLTPKAEPAPKKLKAKEPVAQQSAKKKRAGELARKAPGNDTALFLTLKDLAKISPLMAEQLIGSIREAAGPSFKETAEKVSAPVEGVLAEVRSAEFSENKKPVHWALVSCPLGYVEMDIRGQKVWAMIDSGSMINIMPVELARAAKLS</sequence>
<evidence type="ECO:0000313" key="2">
    <source>
        <dbReference type="EMBL" id="EHS64818.1"/>
    </source>
</evidence>
<accession>H6QQB6</accession>
<dbReference type="InParanoid" id="H6QQB6"/>
<dbReference type="Proteomes" id="UP000008783">
    <property type="component" value="Unassembled WGS sequence"/>
</dbReference>
<protein>
    <recommendedName>
        <fullName evidence="4">Peptidase A2 domain-containing protein</fullName>
    </recommendedName>
</protein>
<evidence type="ECO:0000256" key="1">
    <source>
        <dbReference type="SAM" id="MobiDB-lite"/>
    </source>
</evidence>
<dbReference type="KEGG" id="pgr:PGTG_21076"/>
<dbReference type="GeneID" id="13542164"/>
<dbReference type="VEuPathDB" id="FungiDB:PGTG_21076"/>
<dbReference type="Gene3D" id="2.40.70.10">
    <property type="entry name" value="Acid Proteases"/>
    <property type="match status" value="1"/>
</dbReference>
<dbReference type="OrthoDB" id="2507637at2759"/>
<dbReference type="RefSeq" id="XP_003890339.1">
    <property type="nucleotide sequence ID" value="XM_003890290.1"/>
</dbReference>
<dbReference type="HOGENOM" id="CLU_674620_0_0_1"/>
<feature type="region of interest" description="Disordered" evidence="1">
    <location>
        <begin position="263"/>
        <end position="292"/>
    </location>
</feature>
<dbReference type="EMBL" id="DS178270">
    <property type="protein sequence ID" value="EHS64818.1"/>
    <property type="molecule type" value="Genomic_DNA"/>
</dbReference>
<organism evidence="2 3">
    <name type="scientific">Puccinia graminis f. sp. tritici (strain CRL 75-36-700-3 / race SCCL)</name>
    <name type="common">Black stem rust fungus</name>
    <dbReference type="NCBI Taxonomy" id="418459"/>
    <lineage>
        <taxon>Eukaryota</taxon>
        <taxon>Fungi</taxon>
        <taxon>Dikarya</taxon>
        <taxon>Basidiomycota</taxon>
        <taxon>Pucciniomycotina</taxon>
        <taxon>Pucciniomycetes</taxon>
        <taxon>Pucciniales</taxon>
        <taxon>Pucciniaceae</taxon>
        <taxon>Puccinia</taxon>
    </lineage>
</organism>
<evidence type="ECO:0000313" key="3">
    <source>
        <dbReference type="Proteomes" id="UP000008783"/>
    </source>
</evidence>
<reference evidence="3" key="1">
    <citation type="journal article" date="2011" name="Proc. Natl. Acad. Sci. U.S.A.">
        <title>Obligate biotrophy features unraveled by the genomic analysis of rust fungi.</title>
        <authorList>
            <person name="Duplessis S."/>
            <person name="Cuomo C.A."/>
            <person name="Lin Y.-C."/>
            <person name="Aerts A."/>
            <person name="Tisserant E."/>
            <person name="Veneault-Fourrey C."/>
            <person name="Joly D.L."/>
            <person name="Hacquard S."/>
            <person name="Amselem J."/>
            <person name="Cantarel B.L."/>
            <person name="Chiu R."/>
            <person name="Coutinho P.M."/>
            <person name="Feau N."/>
            <person name="Field M."/>
            <person name="Frey P."/>
            <person name="Gelhaye E."/>
            <person name="Goldberg J."/>
            <person name="Grabherr M.G."/>
            <person name="Kodira C.D."/>
            <person name="Kohler A."/>
            <person name="Kuees U."/>
            <person name="Lindquist E.A."/>
            <person name="Lucas S.M."/>
            <person name="Mago R."/>
            <person name="Mauceli E."/>
            <person name="Morin E."/>
            <person name="Murat C."/>
            <person name="Pangilinan J.L."/>
            <person name="Park R."/>
            <person name="Pearson M."/>
            <person name="Quesneville H."/>
            <person name="Rouhier N."/>
            <person name="Sakthikumar S."/>
            <person name="Salamov A.A."/>
            <person name="Schmutz J."/>
            <person name="Selles B."/>
            <person name="Shapiro H."/>
            <person name="Tanguay P."/>
            <person name="Tuskan G.A."/>
            <person name="Henrissat B."/>
            <person name="Van de Peer Y."/>
            <person name="Rouze P."/>
            <person name="Ellis J.G."/>
            <person name="Dodds P.N."/>
            <person name="Schein J.E."/>
            <person name="Zhong S."/>
            <person name="Hamelin R.C."/>
            <person name="Grigoriev I.V."/>
            <person name="Szabo L.J."/>
            <person name="Martin F."/>
        </authorList>
    </citation>
    <scope>NUCLEOTIDE SEQUENCE [LARGE SCALE GENOMIC DNA]</scope>
    <source>
        <strain evidence="3">CRL 75-36-700-3 / race SCCL</strain>
    </source>
</reference>
<keyword evidence="3" id="KW-1185">Reference proteome</keyword>